<comment type="caution">
    <text evidence="1">The sequence shown here is derived from an EMBL/GenBank/DDBJ whole genome shotgun (WGS) entry which is preliminary data.</text>
</comment>
<organism evidence="1">
    <name type="scientific">Tanacetum cinerariifolium</name>
    <name type="common">Dalmatian daisy</name>
    <name type="synonym">Chrysanthemum cinerariifolium</name>
    <dbReference type="NCBI Taxonomy" id="118510"/>
    <lineage>
        <taxon>Eukaryota</taxon>
        <taxon>Viridiplantae</taxon>
        <taxon>Streptophyta</taxon>
        <taxon>Embryophyta</taxon>
        <taxon>Tracheophyta</taxon>
        <taxon>Spermatophyta</taxon>
        <taxon>Magnoliopsida</taxon>
        <taxon>eudicotyledons</taxon>
        <taxon>Gunneridae</taxon>
        <taxon>Pentapetalae</taxon>
        <taxon>asterids</taxon>
        <taxon>campanulids</taxon>
        <taxon>Asterales</taxon>
        <taxon>Asteraceae</taxon>
        <taxon>Asteroideae</taxon>
        <taxon>Anthemideae</taxon>
        <taxon>Anthemidinae</taxon>
        <taxon>Tanacetum</taxon>
    </lineage>
</organism>
<proteinExistence type="predicted"/>
<accession>A0A6L2LQ49</accession>
<gene>
    <name evidence="1" type="ORF">Tci_035055</name>
</gene>
<keyword evidence="1" id="KW-0670">Pyruvate</keyword>
<reference evidence="1" key="1">
    <citation type="journal article" date="2019" name="Sci. Rep.">
        <title>Draft genome of Tanacetum cinerariifolium, the natural source of mosquito coil.</title>
        <authorList>
            <person name="Yamashiro T."/>
            <person name="Shiraishi A."/>
            <person name="Satake H."/>
            <person name="Nakayama K."/>
        </authorList>
    </citation>
    <scope>NUCLEOTIDE SEQUENCE</scope>
</reference>
<name>A0A6L2LQ49_TANCI</name>
<sequence>MLLFQVKDLDAYDSDCDDVSTAQAVVMANLSNYGSDVISEDKSCDNQNALEIPKYFKNNDLKAQLQAKDTIIYKLKDHIKYMRENDKDEKVKLDMDEIETINIELEHSVAKLLSENELLHKEIEHLKRIYKDKFDSIKRTRACFKEHINSLIAQLDSTSMENADLKGRFNFRRPSLTWFPAQSISSSNAIALDSPYLLVLITGTSQSNQHEVVPKVDDVSLVDEVFDGVFGGDGEEDSDMGEGVAVSYSSLDMFTKIFLGGIIMSLIFLEGLENEAWVESMEVEEK</sequence>
<dbReference type="AlphaFoldDB" id="A0A6L2LQ49"/>
<evidence type="ECO:0000313" key="1">
    <source>
        <dbReference type="EMBL" id="GEU63077.1"/>
    </source>
</evidence>
<dbReference type="EMBL" id="BKCJ010004785">
    <property type="protein sequence ID" value="GEU63077.1"/>
    <property type="molecule type" value="Genomic_DNA"/>
</dbReference>
<protein>
    <submittedName>
        <fullName evidence="1">Pyruvate, phosphate dikinase regulatory protein, chloroplastic</fullName>
    </submittedName>
</protein>